<dbReference type="AlphaFoldDB" id="A0A4R8SUX2"/>
<comment type="caution">
    <text evidence="1">The sequence shown here is derived from an EMBL/GenBank/DDBJ whole genome shotgun (WGS) entry which is preliminary data.</text>
</comment>
<accession>A0A4R8SUX2</accession>
<sequence length="100" mass="10950">MYHSRGDYYLTIAASNYTLDMLKNAGNYWGFQDLEIGGRPALFGYRMPEPSVDSCALNIAASTGVYGVMVGTARHSFAPYPDCLAVARTNAEALVPYFPQ</sequence>
<protein>
    <submittedName>
        <fullName evidence="1">Uncharacterized protein</fullName>
    </submittedName>
</protein>
<evidence type="ECO:0000313" key="1">
    <source>
        <dbReference type="EMBL" id="TEA04001.1"/>
    </source>
</evidence>
<dbReference type="Proteomes" id="UP000294604">
    <property type="component" value="Unassembled WGS sequence"/>
</dbReference>
<evidence type="ECO:0000313" key="2">
    <source>
        <dbReference type="Proteomes" id="UP000294604"/>
    </source>
</evidence>
<dbReference type="EMBL" id="PECL01000008">
    <property type="protein sequence ID" value="TEA04001.1"/>
    <property type="molecule type" value="Genomic_DNA"/>
</dbReference>
<gene>
    <name evidence="1" type="ORF">CCUG60884_02864</name>
</gene>
<reference evidence="1 2" key="1">
    <citation type="journal article" date="2019" name="Sci. Rep.">
        <title>Extended insight into the Mycobacterium chelonae-abscessus complex through whole genome sequencing of Mycobacterium salmoniphilum outbreak and Mycobacterium salmoniphilum-like strains.</title>
        <authorList>
            <person name="Behra P.R.K."/>
            <person name="Das S."/>
            <person name="Pettersson B.M.F."/>
            <person name="Shirreff L."/>
            <person name="DuCote T."/>
            <person name="Jacobsson K.G."/>
            <person name="Ennis D.G."/>
            <person name="Kirsebom L.A."/>
        </authorList>
    </citation>
    <scope>NUCLEOTIDE SEQUENCE [LARGE SCALE GENOMIC DNA]</scope>
    <source>
        <strain evidence="1 2">CCUG 60884</strain>
    </source>
</reference>
<proteinExistence type="predicted"/>
<name>A0A4R8SUX2_9MYCO</name>
<organism evidence="1 2">
    <name type="scientific">Mycobacteroides salmoniphilum</name>
    <dbReference type="NCBI Taxonomy" id="404941"/>
    <lineage>
        <taxon>Bacteria</taxon>
        <taxon>Bacillati</taxon>
        <taxon>Actinomycetota</taxon>
        <taxon>Actinomycetes</taxon>
        <taxon>Mycobacteriales</taxon>
        <taxon>Mycobacteriaceae</taxon>
        <taxon>Mycobacteroides</taxon>
    </lineage>
</organism>